<organism evidence="3">
    <name type="scientific">Micromonas pusilla (strain CCMP1545)</name>
    <name type="common">Picoplanktonic green alga</name>
    <dbReference type="NCBI Taxonomy" id="564608"/>
    <lineage>
        <taxon>Eukaryota</taxon>
        <taxon>Viridiplantae</taxon>
        <taxon>Chlorophyta</taxon>
        <taxon>Mamiellophyceae</taxon>
        <taxon>Mamiellales</taxon>
        <taxon>Mamiellaceae</taxon>
        <taxon>Micromonas</taxon>
    </lineage>
</organism>
<dbReference type="PANTHER" id="PTHR20974:SF0">
    <property type="entry name" value="UPF0585 PROTEIN CG18661"/>
    <property type="match status" value="1"/>
</dbReference>
<evidence type="ECO:0000313" key="3">
    <source>
        <dbReference type="Proteomes" id="UP000001876"/>
    </source>
</evidence>
<keyword evidence="3" id="KW-1185">Reference proteome</keyword>
<dbReference type="PANTHER" id="PTHR20974">
    <property type="entry name" value="UPF0585 PROTEIN CG18661"/>
    <property type="match status" value="1"/>
</dbReference>
<comment type="similarity">
    <text evidence="1">Belongs to the UPF0585 family.</text>
</comment>
<dbReference type="SUPFAM" id="SSF53335">
    <property type="entry name" value="S-adenosyl-L-methionine-dependent methyltransferases"/>
    <property type="match status" value="1"/>
</dbReference>
<reference evidence="2 3" key="1">
    <citation type="journal article" date="2009" name="Science">
        <title>Green evolution and dynamic adaptations revealed by genomes of the marine picoeukaryotes Micromonas.</title>
        <authorList>
            <person name="Worden A.Z."/>
            <person name="Lee J.H."/>
            <person name="Mock T."/>
            <person name="Rouze P."/>
            <person name="Simmons M.P."/>
            <person name="Aerts A.L."/>
            <person name="Allen A.E."/>
            <person name="Cuvelier M.L."/>
            <person name="Derelle E."/>
            <person name="Everett M.V."/>
            <person name="Foulon E."/>
            <person name="Grimwood J."/>
            <person name="Gundlach H."/>
            <person name="Henrissat B."/>
            <person name="Napoli C."/>
            <person name="McDonald S.M."/>
            <person name="Parker M.S."/>
            <person name="Rombauts S."/>
            <person name="Salamov A."/>
            <person name="Von Dassow P."/>
            <person name="Badger J.H."/>
            <person name="Coutinho P.M."/>
            <person name="Demir E."/>
            <person name="Dubchak I."/>
            <person name="Gentemann C."/>
            <person name="Eikrem W."/>
            <person name="Gready J.E."/>
            <person name="John U."/>
            <person name="Lanier W."/>
            <person name="Lindquist E.A."/>
            <person name="Lucas S."/>
            <person name="Mayer K.F."/>
            <person name="Moreau H."/>
            <person name="Not F."/>
            <person name="Otillar R."/>
            <person name="Panaud O."/>
            <person name="Pangilinan J."/>
            <person name="Paulsen I."/>
            <person name="Piegu B."/>
            <person name="Poliakov A."/>
            <person name="Robbens S."/>
            <person name="Schmutz J."/>
            <person name="Toulza E."/>
            <person name="Wyss T."/>
            <person name="Zelensky A."/>
            <person name="Zhou K."/>
            <person name="Armbrust E.V."/>
            <person name="Bhattacharya D."/>
            <person name="Goodenough U.W."/>
            <person name="Van de Peer Y."/>
            <person name="Grigoriev I.V."/>
        </authorList>
    </citation>
    <scope>NUCLEOTIDE SEQUENCE [LARGE SCALE GENOMIC DNA]</scope>
    <source>
        <strain evidence="2 3">CCMP1545</strain>
    </source>
</reference>
<dbReference type="InterPro" id="IPR010342">
    <property type="entry name" value="DUF938"/>
</dbReference>
<protein>
    <submittedName>
        <fullName evidence="2">Predicted protein</fullName>
    </submittedName>
</protein>
<evidence type="ECO:0000256" key="1">
    <source>
        <dbReference type="ARBA" id="ARBA00008308"/>
    </source>
</evidence>
<gene>
    <name evidence="2" type="ORF">MICPUCDRAFT_7600</name>
</gene>
<evidence type="ECO:0000313" key="2">
    <source>
        <dbReference type="EMBL" id="EEH57776.1"/>
    </source>
</evidence>
<dbReference type="Gene3D" id="3.40.50.150">
    <property type="entry name" value="Vaccinia Virus protein VP39"/>
    <property type="match status" value="1"/>
</dbReference>
<dbReference type="InterPro" id="IPR029063">
    <property type="entry name" value="SAM-dependent_MTases_sf"/>
</dbReference>
<dbReference type="eggNOG" id="ENOG502QVX9">
    <property type="taxonomic scope" value="Eukaryota"/>
</dbReference>
<feature type="non-terminal residue" evidence="2">
    <location>
        <position position="1"/>
    </location>
</feature>
<dbReference type="OrthoDB" id="10258744at2759"/>
<dbReference type="AlphaFoldDB" id="C1MQW4"/>
<feature type="non-terminal residue" evidence="2">
    <location>
        <position position="192"/>
    </location>
</feature>
<dbReference type="KEGG" id="mpp:MICPUCDRAFT_7600"/>
<name>C1MQW4_MICPC</name>
<dbReference type="Pfam" id="PF06080">
    <property type="entry name" value="DUF938"/>
    <property type="match status" value="1"/>
</dbReference>
<proteinExistence type="inferred from homology"/>
<accession>C1MQW4</accession>
<dbReference type="RefSeq" id="XP_003057825.1">
    <property type="nucleotide sequence ID" value="XM_003057779.1"/>
</dbReference>
<dbReference type="OMA" id="YLYGPYK"/>
<sequence>AAERNKEPIAAVLTRYLGEEKSGVILEVACGTGQHAAHCAPLLPNLWWQPTDLGTDAFDAVDHHTRGIKNVSHALEMDGSNNFMLVKDGTFTAVLAVNLTHISPYAATKGLVAGAGDALRVGGKLFIYGPFKRNGEHTSEGNATFDASLRSQNAEWGYRDIEAVEQLGRDAGLTPTETVEMPANNFMLVMTK</sequence>
<dbReference type="Proteomes" id="UP000001876">
    <property type="component" value="Unassembled WGS sequence"/>
</dbReference>
<dbReference type="GeneID" id="9683639"/>
<dbReference type="EMBL" id="GG663738">
    <property type="protein sequence ID" value="EEH57776.1"/>
    <property type="molecule type" value="Genomic_DNA"/>
</dbReference>